<dbReference type="EC" id="3.4.11.9" evidence="4"/>
<dbReference type="Proteomes" id="UP000582837">
    <property type="component" value="Unassembled WGS sequence"/>
</dbReference>
<dbReference type="SUPFAM" id="SSF55920">
    <property type="entry name" value="Creatinase/aminopeptidase"/>
    <property type="match status" value="1"/>
</dbReference>
<feature type="domain" description="Aminopeptidase P N-terminal" evidence="8">
    <location>
        <begin position="7"/>
        <end position="139"/>
    </location>
</feature>
<keyword evidence="9" id="KW-0031">Aminopeptidase</keyword>
<keyword evidence="9" id="KW-0645">Protease</keyword>
<dbReference type="GO" id="GO:0005829">
    <property type="term" value="C:cytosol"/>
    <property type="evidence" value="ECO:0007669"/>
    <property type="project" value="TreeGrafter"/>
</dbReference>
<dbReference type="GO" id="GO:0030145">
    <property type="term" value="F:manganese ion binding"/>
    <property type="evidence" value="ECO:0007669"/>
    <property type="project" value="InterPro"/>
</dbReference>
<evidence type="ECO:0000256" key="3">
    <source>
        <dbReference type="ARBA" id="ARBA00008766"/>
    </source>
</evidence>
<protein>
    <recommendedName>
        <fullName evidence="4">Xaa-Pro aminopeptidase</fullName>
        <ecNumber evidence="4">3.4.11.9</ecNumber>
    </recommendedName>
</protein>
<dbReference type="PANTHER" id="PTHR43226">
    <property type="entry name" value="XAA-PRO AMINOPEPTIDASE 3"/>
    <property type="match status" value="1"/>
</dbReference>
<dbReference type="InterPro" id="IPR007865">
    <property type="entry name" value="Aminopep_P_N"/>
</dbReference>
<comment type="similarity">
    <text evidence="3">Belongs to the peptidase M24B family.</text>
</comment>
<dbReference type="Gene3D" id="3.40.350.10">
    <property type="entry name" value="Creatinase/prolidase N-terminal domain"/>
    <property type="match status" value="1"/>
</dbReference>
<evidence type="ECO:0000256" key="6">
    <source>
        <dbReference type="ARBA" id="ARBA00022801"/>
    </source>
</evidence>
<keyword evidence="7" id="KW-0464">Manganese</keyword>
<dbReference type="PANTHER" id="PTHR43226:SF4">
    <property type="entry name" value="XAA-PRO AMINOPEPTIDASE 3"/>
    <property type="match status" value="1"/>
</dbReference>
<dbReference type="Pfam" id="PF05195">
    <property type="entry name" value="AMP_N"/>
    <property type="match status" value="1"/>
</dbReference>
<name>A0A841GSB7_9BACT</name>
<dbReference type="RefSeq" id="WP_170038004.1">
    <property type="nucleotide sequence ID" value="NZ_JABDTL010000002.1"/>
</dbReference>
<evidence type="ECO:0000313" key="10">
    <source>
        <dbReference type="Proteomes" id="UP000582837"/>
    </source>
</evidence>
<dbReference type="InterPro" id="IPR001714">
    <property type="entry name" value="Pept_M24_MAP"/>
</dbReference>
<keyword evidence="6 9" id="KW-0378">Hydrolase</keyword>
<evidence type="ECO:0000313" key="9">
    <source>
        <dbReference type="EMBL" id="MBB6069239.1"/>
    </source>
</evidence>
<organism evidence="9 10">
    <name type="scientific">Longimicrobium terrae</name>
    <dbReference type="NCBI Taxonomy" id="1639882"/>
    <lineage>
        <taxon>Bacteria</taxon>
        <taxon>Pseudomonadati</taxon>
        <taxon>Gemmatimonadota</taxon>
        <taxon>Longimicrobiia</taxon>
        <taxon>Longimicrobiales</taxon>
        <taxon>Longimicrobiaceae</taxon>
        <taxon>Longimicrobium</taxon>
    </lineage>
</organism>
<dbReference type="GO" id="GO:0006508">
    <property type="term" value="P:proteolysis"/>
    <property type="evidence" value="ECO:0007669"/>
    <property type="project" value="TreeGrafter"/>
</dbReference>
<evidence type="ECO:0000256" key="5">
    <source>
        <dbReference type="ARBA" id="ARBA00022723"/>
    </source>
</evidence>
<dbReference type="SMART" id="SM01011">
    <property type="entry name" value="AMP_N"/>
    <property type="match status" value="1"/>
</dbReference>
<dbReference type="Pfam" id="PF00557">
    <property type="entry name" value="Peptidase_M24"/>
    <property type="match status" value="1"/>
</dbReference>
<dbReference type="GO" id="GO:0070006">
    <property type="term" value="F:metalloaminopeptidase activity"/>
    <property type="evidence" value="ECO:0007669"/>
    <property type="project" value="InterPro"/>
</dbReference>
<dbReference type="PRINTS" id="PR00599">
    <property type="entry name" value="MAPEPTIDASE"/>
</dbReference>
<proteinExistence type="inferred from homology"/>
<evidence type="ECO:0000256" key="2">
    <source>
        <dbReference type="ARBA" id="ARBA00001936"/>
    </source>
</evidence>
<keyword evidence="5" id="KW-0479">Metal-binding</keyword>
<evidence type="ECO:0000256" key="4">
    <source>
        <dbReference type="ARBA" id="ARBA00012574"/>
    </source>
</evidence>
<evidence type="ECO:0000256" key="7">
    <source>
        <dbReference type="ARBA" id="ARBA00023211"/>
    </source>
</evidence>
<comment type="cofactor">
    <cofactor evidence="2">
        <name>Mn(2+)</name>
        <dbReference type="ChEBI" id="CHEBI:29035"/>
    </cofactor>
</comment>
<dbReference type="InterPro" id="IPR036005">
    <property type="entry name" value="Creatinase/aminopeptidase-like"/>
</dbReference>
<keyword evidence="10" id="KW-1185">Reference proteome</keyword>
<comment type="caution">
    <text evidence="9">The sequence shown here is derived from an EMBL/GenBank/DDBJ whole genome shotgun (WGS) entry which is preliminary data.</text>
</comment>
<dbReference type="Gene3D" id="3.90.230.10">
    <property type="entry name" value="Creatinase/methionine aminopeptidase superfamily"/>
    <property type="match status" value="1"/>
</dbReference>
<gene>
    <name evidence="9" type="ORF">HNQ61_000854</name>
</gene>
<dbReference type="AlphaFoldDB" id="A0A841GSB7"/>
<evidence type="ECO:0000259" key="8">
    <source>
        <dbReference type="SMART" id="SM01011"/>
    </source>
</evidence>
<accession>A0A841GSB7</accession>
<dbReference type="InterPro" id="IPR029149">
    <property type="entry name" value="Creatin/AminoP/Spt16_N"/>
</dbReference>
<reference evidence="9 10" key="1">
    <citation type="submission" date="2020-08" db="EMBL/GenBank/DDBJ databases">
        <title>Genomic Encyclopedia of Type Strains, Phase IV (KMG-IV): sequencing the most valuable type-strain genomes for metagenomic binning, comparative biology and taxonomic classification.</title>
        <authorList>
            <person name="Goeker M."/>
        </authorList>
    </citation>
    <scope>NUCLEOTIDE SEQUENCE [LARGE SCALE GENOMIC DNA]</scope>
    <source>
        <strain evidence="9 10">DSM 29007</strain>
    </source>
</reference>
<dbReference type="EMBL" id="JACHIA010000002">
    <property type="protein sequence ID" value="MBB6069239.1"/>
    <property type="molecule type" value="Genomic_DNA"/>
</dbReference>
<dbReference type="InterPro" id="IPR052433">
    <property type="entry name" value="X-Pro_dipept-like"/>
</dbReference>
<comment type="catalytic activity">
    <reaction evidence="1">
        <text>Release of any N-terminal amino acid, including proline, that is linked to proline, even from a dipeptide or tripeptide.</text>
        <dbReference type="EC" id="3.4.11.9"/>
    </reaction>
</comment>
<dbReference type="CDD" id="cd01087">
    <property type="entry name" value="Prolidase"/>
    <property type="match status" value="1"/>
</dbReference>
<evidence type="ECO:0000256" key="1">
    <source>
        <dbReference type="ARBA" id="ARBA00001424"/>
    </source>
</evidence>
<dbReference type="InterPro" id="IPR000994">
    <property type="entry name" value="Pept_M24"/>
</dbReference>
<sequence>MTETDLSAADPFRARRERFLDSIGKGVAVIAAAPELVKSRDTDVRYRQNSDFFYLTGFLEPGAVAVLTPFDPEHRFTLFVRPRDRERETWTGVRAGVEGALERFGADKAYPVEELDNHLRDLIEPADALWYALSADGSEMDAKLIRLLTGFRGTRHRTGKGPWDIRDPASVLDRMRVIKEPGELERIREAAALSARGHLAAMRAGRAGVGEWELEALLDGTFRAASADSGTAYPSIVGSGANATVLHYVTNERRIGEGDLVLMDAGADAGFYCGDITRVFPASGRFTAPQRRVYDIVHAALDAGIAAARPGAPITGIHEAARAVLVQGMIDLGLLEGTVDDLIESEAFKRFFMHNTAHYLGLDVHDAGPYRERDGTPVPLQPGMVLTVEPGLYIPADAEDVAEELRGIGIRLEDNVIITGDGCEVITRGVPVAADEVEAVCGGDRE</sequence>
<dbReference type="SUPFAM" id="SSF53092">
    <property type="entry name" value="Creatinase/prolidase N-terminal domain"/>
    <property type="match status" value="1"/>
</dbReference>